<dbReference type="Gene3D" id="3.40.50.2300">
    <property type="match status" value="1"/>
</dbReference>
<comment type="caution">
    <text evidence="6">The sequence shown here is derived from an EMBL/GenBank/DDBJ whole genome shotgun (WGS) entry which is preliminary data.</text>
</comment>
<dbReference type="PANTHER" id="PTHR44591:SF3">
    <property type="entry name" value="RESPONSE REGULATORY DOMAIN-CONTAINING PROTEIN"/>
    <property type="match status" value="1"/>
</dbReference>
<accession>A0A6A8ABG0</accession>
<proteinExistence type="predicted"/>
<feature type="domain" description="Response regulatory" evidence="5">
    <location>
        <begin position="47"/>
        <end position="159"/>
    </location>
</feature>
<dbReference type="AlphaFoldDB" id="A0A6A8ABG0"/>
<organism evidence="6 7">
    <name type="scientific">Endobacterium cereale</name>
    <dbReference type="NCBI Taxonomy" id="2663029"/>
    <lineage>
        <taxon>Bacteria</taxon>
        <taxon>Pseudomonadati</taxon>
        <taxon>Pseudomonadota</taxon>
        <taxon>Alphaproteobacteria</taxon>
        <taxon>Hyphomicrobiales</taxon>
        <taxon>Rhizobiaceae</taxon>
        <taxon>Endobacterium</taxon>
    </lineage>
</organism>
<keyword evidence="2" id="KW-0805">Transcription regulation</keyword>
<keyword evidence="1 4" id="KW-0597">Phosphoprotein</keyword>
<dbReference type="EMBL" id="WIXI01000048">
    <property type="protein sequence ID" value="MQY48633.1"/>
    <property type="molecule type" value="Genomic_DNA"/>
</dbReference>
<keyword evidence="7" id="KW-1185">Reference proteome</keyword>
<evidence type="ECO:0000256" key="4">
    <source>
        <dbReference type="PROSITE-ProRule" id="PRU00169"/>
    </source>
</evidence>
<dbReference type="Proteomes" id="UP000435138">
    <property type="component" value="Unassembled WGS sequence"/>
</dbReference>
<sequence>MVIESGRQPAGTARYGIGHKQIIRIENVTLVLNLKSAELMHVPLNRPVLLLEDQPLIALDLEDLLLQAGMREVICLRSVEEGLSWLETANPSVIIVDYHLSDGASLSILALAKERHIPCVVHSAVPLPDDGDRNLIAGMPWLDKPSDPDVFVETVLATAQLQHV</sequence>
<name>A0A6A8ABG0_9HYPH</name>
<dbReference type="InterPro" id="IPR050595">
    <property type="entry name" value="Bact_response_regulator"/>
</dbReference>
<protein>
    <submittedName>
        <fullName evidence="6">Response regulator</fullName>
    </submittedName>
</protein>
<dbReference type="SMART" id="SM00448">
    <property type="entry name" value="REC"/>
    <property type="match status" value="1"/>
</dbReference>
<dbReference type="GO" id="GO:0000160">
    <property type="term" value="P:phosphorelay signal transduction system"/>
    <property type="evidence" value="ECO:0007669"/>
    <property type="project" value="InterPro"/>
</dbReference>
<evidence type="ECO:0000259" key="5">
    <source>
        <dbReference type="PROSITE" id="PS50110"/>
    </source>
</evidence>
<evidence type="ECO:0000256" key="3">
    <source>
        <dbReference type="ARBA" id="ARBA00023163"/>
    </source>
</evidence>
<evidence type="ECO:0000256" key="2">
    <source>
        <dbReference type="ARBA" id="ARBA00023015"/>
    </source>
</evidence>
<evidence type="ECO:0000313" key="7">
    <source>
        <dbReference type="Proteomes" id="UP000435138"/>
    </source>
</evidence>
<dbReference type="PANTHER" id="PTHR44591">
    <property type="entry name" value="STRESS RESPONSE REGULATOR PROTEIN 1"/>
    <property type="match status" value="1"/>
</dbReference>
<dbReference type="RefSeq" id="WP_153357374.1">
    <property type="nucleotide sequence ID" value="NZ_JAYKOO010000002.1"/>
</dbReference>
<reference evidence="6 7" key="1">
    <citation type="submission" date="2019-11" db="EMBL/GenBank/DDBJ databases">
        <title>Genome analysis of Rhizobacterium cereale a novel genus and species isolated from maize roots in North Spain.</title>
        <authorList>
            <person name="Menendez E."/>
            <person name="Flores-Felix J.D."/>
            <person name="Ramirez-Bahena M.-H."/>
            <person name="Igual J.M."/>
            <person name="Garcia-Fraile P."/>
            <person name="Peix A."/>
            <person name="Velazquez E."/>
        </authorList>
    </citation>
    <scope>NUCLEOTIDE SEQUENCE [LARGE SCALE GENOMIC DNA]</scope>
    <source>
        <strain evidence="6 7">RZME27</strain>
    </source>
</reference>
<feature type="modified residue" description="4-aspartylphosphate" evidence="4">
    <location>
        <position position="97"/>
    </location>
</feature>
<keyword evidence="3" id="KW-0804">Transcription</keyword>
<dbReference type="SUPFAM" id="SSF52172">
    <property type="entry name" value="CheY-like"/>
    <property type="match status" value="1"/>
</dbReference>
<dbReference type="InterPro" id="IPR001789">
    <property type="entry name" value="Sig_transdc_resp-reg_receiver"/>
</dbReference>
<gene>
    <name evidence="6" type="ORF">GAO09_21590</name>
</gene>
<evidence type="ECO:0000313" key="6">
    <source>
        <dbReference type="EMBL" id="MQY48633.1"/>
    </source>
</evidence>
<dbReference type="PROSITE" id="PS50110">
    <property type="entry name" value="RESPONSE_REGULATORY"/>
    <property type="match status" value="1"/>
</dbReference>
<dbReference type="InterPro" id="IPR011006">
    <property type="entry name" value="CheY-like_superfamily"/>
</dbReference>
<evidence type="ECO:0000256" key="1">
    <source>
        <dbReference type="ARBA" id="ARBA00022553"/>
    </source>
</evidence>